<comment type="caution">
    <text evidence="1">The sequence shown here is derived from an EMBL/GenBank/DDBJ whole genome shotgun (WGS) entry which is preliminary data.</text>
</comment>
<sequence>MTNFTLNSSDEIYSLEKNVLVKIGNVRILPPWKQDIFYELYSLSGQAYQEKLKEAMPEEIKKVNWVRKVKLSSD</sequence>
<dbReference type="EMBL" id="LAZR01068632">
    <property type="protein sequence ID" value="KKK49275.1"/>
    <property type="molecule type" value="Genomic_DNA"/>
</dbReference>
<name>A0A0F8WLZ4_9ZZZZ</name>
<reference evidence="1" key="1">
    <citation type="journal article" date="2015" name="Nature">
        <title>Complex archaea that bridge the gap between prokaryotes and eukaryotes.</title>
        <authorList>
            <person name="Spang A."/>
            <person name="Saw J.H."/>
            <person name="Jorgensen S.L."/>
            <person name="Zaremba-Niedzwiedzka K."/>
            <person name="Martijn J."/>
            <person name="Lind A.E."/>
            <person name="van Eijk R."/>
            <person name="Schleper C."/>
            <person name="Guy L."/>
            <person name="Ettema T.J."/>
        </authorList>
    </citation>
    <scope>NUCLEOTIDE SEQUENCE</scope>
</reference>
<accession>A0A0F8WLZ4</accession>
<evidence type="ECO:0000313" key="1">
    <source>
        <dbReference type="EMBL" id="KKK49275.1"/>
    </source>
</evidence>
<proteinExistence type="predicted"/>
<organism evidence="1">
    <name type="scientific">marine sediment metagenome</name>
    <dbReference type="NCBI Taxonomy" id="412755"/>
    <lineage>
        <taxon>unclassified sequences</taxon>
        <taxon>metagenomes</taxon>
        <taxon>ecological metagenomes</taxon>
    </lineage>
</organism>
<protein>
    <submittedName>
        <fullName evidence="1">Uncharacterized protein</fullName>
    </submittedName>
</protein>
<gene>
    <name evidence="1" type="ORF">LCGC14_3136700</name>
</gene>
<dbReference type="AlphaFoldDB" id="A0A0F8WLZ4"/>